<dbReference type="AlphaFoldDB" id="A0A286GHC0"/>
<protein>
    <submittedName>
        <fullName evidence="2">Peptidase family M28</fullName>
    </submittedName>
</protein>
<dbReference type="GO" id="GO:0006508">
    <property type="term" value="P:proteolysis"/>
    <property type="evidence" value="ECO:0007669"/>
    <property type="project" value="InterPro"/>
</dbReference>
<name>A0A286GHC0_9BACT</name>
<reference evidence="3" key="1">
    <citation type="submission" date="2017-09" db="EMBL/GenBank/DDBJ databases">
        <authorList>
            <person name="Varghese N."/>
            <person name="Submissions S."/>
        </authorList>
    </citation>
    <scope>NUCLEOTIDE SEQUENCE [LARGE SCALE GENOMIC DNA]</scope>
    <source>
        <strain evidence="3">DSM 29961</strain>
    </source>
</reference>
<dbReference type="SUPFAM" id="SSF52025">
    <property type="entry name" value="PA domain"/>
    <property type="match status" value="1"/>
</dbReference>
<dbReference type="InterPro" id="IPR045175">
    <property type="entry name" value="M28_fam"/>
</dbReference>
<dbReference type="GO" id="GO:0008235">
    <property type="term" value="F:metalloexopeptidase activity"/>
    <property type="evidence" value="ECO:0007669"/>
    <property type="project" value="InterPro"/>
</dbReference>
<organism evidence="2 3">
    <name type="scientific">Spirosoma fluviale</name>
    <dbReference type="NCBI Taxonomy" id="1597977"/>
    <lineage>
        <taxon>Bacteria</taxon>
        <taxon>Pseudomonadati</taxon>
        <taxon>Bacteroidota</taxon>
        <taxon>Cytophagia</taxon>
        <taxon>Cytophagales</taxon>
        <taxon>Cytophagaceae</taxon>
        <taxon>Spirosoma</taxon>
    </lineage>
</organism>
<dbReference type="InterPro" id="IPR007484">
    <property type="entry name" value="Peptidase_M28"/>
</dbReference>
<dbReference type="PANTHER" id="PTHR12147:SF26">
    <property type="entry name" value="PEPTIDASE M28 DOMAIN-CONTAINING PROTEIN"/>
    <property type="match status" value="1"/>
</dbReference>
<dbReference type="PANTHER" id="PTHR12147">
    <property type="entry name" value="METALLOPEPTIDASE M28 FAMILY MEMBER"/>
    <property type="match status" value="1"/>
</dbReference>
<evidence type="ECO:0000313" key="2">
    <source>
        <dbReference type="EMBL" id="SOD94908.1"/>
    </source>
</evidence>
<dbReference type="EMBL" id="OCNH01000004">
    <property type="protein sequence ID" value="SOD94908.1"/>
    <property type="molecule type" value="Genomic_DNA"/>
</dbReference>
<accession>A0A286GHC0</accession>
<dbReference type="Gene3D" id="3.40.630.10">
    <property type="entry name" value="Zn peptidases"/>
    <property type="match status" value="1"/>
</dbReference>
<dbReference type="SUPFAM" id="SSF53187">
    <property type="entry name" value="Zn-dependent exopeptidases"/>
    <property type="match status" value="1"/>
</dbReference>
<keyword evidence="3" id="KW-1185">Reference proteome</keyword>
<feature type="domain" description="Peptidase M28" evidence="1">
    <location>
        <begin position="298"/>
        <end position="501"/>
    </location>
</feature>
<dbReference type="Proteomes" id="UP000219452">
    <property type="component" value="Unassembled WGS sequence"/>
</dbReference>
<dbReference type="Pfam" id="PF04389">
    <property type="entry name" value="Peptidase_M28"/>
    <property type="match status" value="1"/>
</dbReference>
<dbReference type="InterPro" id="IPR046450">
    <property type="entry name" value="PA_dom_sf"/>
</dbReference>
<evidence type="ECO:0000313" key="3">
    <source>
        <dbReference type="Proteomes" id="UP000219452"/>
    </source>
</evidence>
<proteinExistence type="predicted"/>
<gene>
    <name evidence="2" type="ORF">SAMN06269250_4679</name>
</gene>
<sequence>MAGRSASRCGFLYFYAVNPFIMQSSSILNLLAALALTTASVQAQNRPAKAAPSRSVVTTPTTKLPEFSLSRAEVEAHMRFLASDELEGRRTGEQGNRVAARYIAEQFRQLGLKPAGTVDNKPDYFQPISFERVKAASSGTMLIGKDTLHLGKELVVMAGGPTTLSGEVVYVGYGLTDGDDGYKGRDVKGRILVAQGGSPDAKGPREIFSAAAAKRKLASEKGATALIELYSESIPWGFVNQYFNREQLSVASLPEGSAPVTHLWVNNANNQYKQLKEAGQTVTIRTSGRPRTMTTSANVAGIIEGTDATLKDEYVILSAHFDHIGVGKQSGTPYQPGDSIFNGARDNAMGTVAILEAAKALSQQRPKRSVLVVALTGEEVGLLGSRYYADHPLVPLKQTIFDMNIDGAGYNDTTIVSVIGLERTGAKSEIETAAKAFGLGIFAEPAPEQGLFDRSDNVSFAAKGIPAPTFSPGFKSFDEAIQKYYHQAIDNPESLDFGYTLKFCQAYAYAARLIANRATRPQWSVGDKYEAAGKALYGQ</sequence>
<dbReference type="Gene3D" id="3.50.30.30">
    <property type="match status" value="1"/>
</dbReference>
<evidence type="ECO:0000259" key="1">
    <source>
        <dbReference type="Pfam" id="PF04389"/>
    </source>
</evidence>